<accession>A0A402D1L6</accession>
<evidence type="ECO:0000313" key="2">
    <source>
        <dbReference type="Proteomes" id="UP000287394"/>
    </source>
</evidence>
<name>A0A402D1L6_9BACT</name>
<organism evidence="1 2">
    <name type="scientific">Capsulimonas corticalis</name>
    <dbReference type="NCBI Taxonomy" id="2219043"/>
    <lineage>
        <taxon>Bacteria</taxon>
        <taxon>Bacillati</taxon>
        <taxon>Armatimonadota</taxon>
        <taxon>Armatimonadia</taxon>
        <taxon>Capsulimonadales</taxon>
        <taxon>Capsulimonadaceae</taxon>
        <taxon>Capsulimonas</taxon>
    </lineage>
</organism>
<evidence type="ECO:0000313" key="1">
    <source>
        <dbReference type="EMBL" id="BDI28677.1"/>
    </source>
</evidence>
<gene>
    <name evidence="1" type="ORF">CCAX7_007280</name>
</gene>
<dbReference type="PANTHER" id="PTHR34978:SF3">
    <property type="entry name" value="SLR0241 PROTEIN"/>
    <property type="match status" value="1"/>
</dbReference>
<proteinExistence type="predicted"/>
<dbReference type="OrthoDB" id="5696981at2"/>
<dbReference type="CDD" id="cd07341">
    <property type="entry name" value="M56_BlaR1_MecR1_like"/>
    <property type="match status" value="1"/>
</dbReference>
<dbReference type="InterPro" id="IPR052173">
    <property type="entry name" value="Beta-lactam_resp_regulator"/>
</dbReference>
<dbReference type="InterPro" id="IPR008756">
    <property type="entry name" value="Peptidase_M56"/>
</dbReference>
<protein>
    <submittedName>
        <fullName evidence="1">Uncharacterized protein</fullName>
    </submittedName>
</protein>
<dbReference type="AlphaFoldDB" id="A0A402D1L6"/>
<dbReference type="KEGG" id="ccot:CCAX7_007280"/>
<dbReference type="Pfam" id="PF05569">
    <property type="entry name" value="Peptidase_M56"/>
    <property type="match status" value="1"/>
</dbReference>
<dbReference type="EMBL" id="AP025739">
    <property type="protein sequence ID" value="BDI28677.1"/>
    <property type="molecule type" value="Genomic_DNA"/>
</dbReference>
<dbReference type="Proteomes" id="UP000287394">
    <property type="component" value="Chromosome"/>
</dbReference>
<dbReference type="RefSeq" id="WP_119323432.1">
    <property type="nucleotide sequence ID" value="NZ_AP025739.1"/>
</dbReference>
<keyword evidence="2" id="KW-1185">Reference proteome</keyword>
<sequence length="696" mass="76015">MNGSLYSIAIQHWGLPAQRLLLALADVSAKSILLFLAAGVLVLALRQASAARKHLIWLLCLAGMLALPLFTALIPGREVQAVQQAFHVDVIQAKQTPDKDAPKPVPASSGIASVNGAPSPAAVTRRTHESQQDSARNRPLPFDAWKIVIGFMALCYTFFWALGILVVFARMGFALLRLRWLQKTLTPITHEPTVRIAAHVAAQMGWKRPILLYEGDAVATPITWGARSPIVALPLAAREWPEARLRAALLHEFAHIQRGDWLAQMLAFSVCALYWFHPCAWLAARFMRQQCEHAADDYAVTHGLKASDYAAELLEIARSLQSRRSPRFAVAMAPRPRIEARLRAILAADQRRDPVTKRLWKGGLAATACLLLLGSAVRFSSRATGTPGIDRPASAPSPWDNAIVAPAPDAPVTLPNGAVIRLAGVADTQGNPNHWWSPSGGPVAQSLLKNTLIYPSMPSGAQGRVFAASIQYDVHKQPMASGAPPPPWDWVYLHSPEYGAVYYTKPTLMDRIEPKLEKPDLSRFQEHETRSGAAVTYQMLDSAPIAASARTATVRVACAAGLWTGKIRCKKTAGKIYIEMPGGPVIFTLVSNPHHLKDAKALARANAIVGVSDYFGSAEVDGVMREVRNFDRDVVALDSGGRAIYDIKGYSMPSGAGKTEQQGLIPIPILNRTAAFELRARPYYWAEFRNIRLKSQ</sequence>
<dbReference type="PANTHER" id="PTHR34978">
    <property type="entry name" value="POSSIBLE SENSOR-TRANSDUCER PROTEIN BLAR"/>
    <property type="match status" value="1"/>
</dbReference>
<reference evidence="1 2" key="1">
    <citation type="journal article" date="2019" name="Int. J. Syst. Evol. Microbiol.">
        <title>Capsulimonas corticalis gen. nov., sp. nov., an aerobic capsulated bacterium, of a novel bacterial order, Capsulimonadales ord. nov., of the class Armatimonadia of the phylum Armatimonadetes.</title>
        <authorList>
            <person name="Li J."/>
            <person name="Kudo C."/>
            <person name="Tonouchi A."/>
        </authorList>
    </citation>
    <scope>NUCLEOTIDE SEQUENCE [LARGE SCALE GENOMIC DNA]</scope>
    <source>
        <strain evidence="1 2">AX-7</strain>
    </source>
</reference>